<dbReference type="CDD" id="cd14066">
    <property type="entry name" value="STKc_IRAK"/>
    <property type="match status" value="1"/>
</dbReference>
<dbReference type="Gene3D" id="1.10.510.10">
    <property type="entry name" value="Transferase(Phosphotransferase) domain 1"/>
    <property type="match status" value="1"/>
</dbReference>
<keyword evidence="3" id="KW-0723">Serine/threonine-protein kinase</keyword>
<evidence type="ECO:0000256" key="14">
    <source>
        <dbReference type="ARBA" id="ARBA00023136"/>
    </source>
</evidence>
<keyword evidence="8" id="KW-0732">Signal</keyword>
<evidence type="ECO:0000256" key="7">
    <source>
        <dbReference type="ARBA" id="ARBA00022692"/>
    </source>
</evidence>
<dbReference type="Pfam" id="PF01453">
    <property type="entry name" value="B_lectin"/>
    <property type="match status" value="1"/>
</dbReference>
<dbReference type="Pfam" id="PF00069">
    <property type="entry name" value="Pkinase"/>
    <property type="match status" value="1"/>
</dbReference>
<dbReference type="PROSITE" id="PS50927">
    <property type="entry name" value="BULB_LECTIN"/>
    <property type="match status" value="1"/>
</dbReference>
<dbReference type="Gene3D" id="3.30.200.20">
    <property type="entry name" value="Phosphorylase Kinase, domain 1"/>
    <property type="match status" value="1"/>
</dbReference>
<keyword evidence="11" id="KW-0418">Kinase</keyword>
<dbReference type="InterPro" id="IPR001480">
    <property type="entry name" value="Bulb-type_lectin_dom"/>
</dbReference>
<evidence type="ECO:0000256" key="10">
    <source>
        <dbReference type="ARBA" id="ARBA00022741"/>
    </source>
</evidence>
<evidence type="ECO:0000256" key="20">
    <source>
        <dbReference type="SAM" id="MobiDB-lite"/>
    </source>
</evidence>
<keyword evidence="9" id="KW-0430">Lectin</keyword>
<dbReference type="Pfam" id="PF14223">
    <property type="entry name" value="Retrotran_gag_2"/>
    <property type="match status" value="1"/>
</dbReference>
<dbReference type="InterPro" id="IPR000719">
    <property type="entry name" value="Prot_kinase_dom"/>
</dbReference>
<dbReference type="PANTHER" id="PTHR47976:SF30">
    <property type="entry name" value="RECEPTOR-LIKE SERINE_THREONINE-PROTEIN KINASE"/>
    <property type="match status" value="1"/>
</dbReference>
<evidence type="ECO:0000256" key="18">
    <source>
        <dbReference type="ARBA" id="ARBA00047899"/>
    </source>
</evidence>
<evidence type="ECO:0000256" key="5">
    <source>
        <dbReference type="ARBA" id="ARBA00022553"/>
    </source>
</evidence>
<dbReference type="FunFam" id="3.30.200.20:FF:000178">
    <property type="entry name" value="serine/threonine-protein kinase PBS1-like"/>
    <property type="match status" value="1"/>
</dbReference>
<name>M8BVQ9_AEGTA</name>
<dbReference type="InterPro" id="IPR008271">
    <property type="entry name" value="Ser/Thr_kinase_AS"/>
</dbReference>
<comment type="catalytic activity">
    <reaction evidence="19">
        <text>L-seryl-[protein] + ATP = O-phospho-L-seryl-[protein] + ADP + H(+)</text>
        <dbReference type="Rhea" id="RHEA:17989"/>
        <dbReference type="Rhea" id="RHEA-COMP:9863"/>
        <dbReference type="Rhea" id="RHEA-COMP:11604"/>
        <dbReference type="ChEBI" id="CHEBI:15378"/>
        <dbReference type="ChEBI" id="CHEBI:29999"/>
        <dbReference type="ChEBI" id="CHEBI:30616"/>
        <dbReference type="ChEBI" id="CHEBI:83421"/>
        <dbReference type="ChEBI" id="CHEBI:456216"/>
        <dbReference type="EC" id="2.7.11.1"/>
    </reaction>
</comment>
<evidence type="ECO:0000256" key="3">
    <source>
        <dbReference type="ARBA" id="ARBA00022527"/>
    </source>
</evidence>
<evidence type="ECO:0000256" key="17">
    <source>
        <dbReference type="ARBA" id="ARBA00023180"/>
    </source>
</evidence>
<evidence type="ECO:0000256" key="6">
    <source>
        <dbReference type="ARBA" id="ARBA00022679"/>
    </source>
</evidence>
<dbReference type="InterPro" id="IPR011009">
    <property type="entry name" value="Kinase-like_dom_sf"/>
</dbReference>
<dbReference type="SUPFAM" id="SSF56112">
    <property type="entry name" value="Protein kinase-like (PK-like)"/>
    <property type="match status" value="1"/>
</dbReference>
<evidence type="ECO:0000256" key="12">
    <source>
        <dbReference type="ARBA" id="ARBA00022840"/>
    </source>
</evidence>
<protein>
    <recommendedName>
        <fullName evidence="2">non-specific serine/threonine protein kinase</fullName>
        <ecNumber evidence="2">2.7.11.1</ecNumber>
    </recommendedName>
</protein>
<dbReference type="PROSITE" id="PS00107">
    <property type="entry name" value="PROTEIN_KINASE_ATP"/>
    <property type="match status" value="1"/>
</dbReference>
<dbReference type="FunFam" id="2.90.10.30:FF:000003">
    <property type="entry name" value="Os04g0303100 protein"/>
    <property type="match status" value="1"/>
</dbReference>
<feature type="transmembrane region" description="Helical" evidence="21">
    <location>
        <begin position="304"/>
        <end position="327"/>
    </location>
</feature>
<keyword evidence="6" id="KW-0808">Transferase</keyword>
<dbReference type="InterPro" id="IPR051343">
    <property type="entry name" value="G-type_lectin_kinases/EP1-like"/>
</dbReference>
<comment type="catalytic activity">
    <reaction evidence="18">
        <text>L-threonyl-[protein] + ATP = O-phospho-L-threonyl-[protein] + ADP + H(+)</text>
        <dbReference type="Rhea" id="RHEA:46608"/>
        <dbReference type="Rhea" id="RHEA-COMP:11060"/>
        <dbReference type="Rhea" id="RHEA-COMP:11605"/>
        <dbReference type="ChEBI" id="CHEBI:15378"/>
        <dbReference type="ChEBI" id="CHEBI:30013"/>
        <dbReference type="ChEBI" id="CHEBI:30616"/>
        <dbReference type="ChEBI" id="CHEBI:61977"/>
        <dbReference type="ChEBI" id="CHEBI:456216"/>
        <dbReference type="EC" id="2.7.11.1"/>
    </reaction>
</comment>
<evidence type="ECO:0000256" key="8">
    <source>
        <dbReference type="ARBA" id="ARBA00022729"/>
    </source>
</evidence>
<dbReference type="FunFam" id="1.10.510.10:FF:000248">
    <property type="entry name" value="S-receptor-like kinase 5"/>
    <property type="match status" value="1"/>
</dbReference>
<evidence type="ECO:0000256" key="21">
    <source>
        <dbReference type="SAM" id="Phobius"/>
    </source>
</evidence>
<evidence type="ECO:0000256" key="4">
    <source>
        <dbReference type="ARBA" id="ARBA00022536"/>
    </source>
</evidence>
<dbReference type="SMART" id="SM00220">
    <property type="entry name" value="S_TKc"/>
    <property type="match status" value="1"/>
</dbReference>
<dbReference type="GO" id="GO:0051707">
    <property type="term" value="P:response to other organism"/>
    <property type="evidence" value="ECO:0007669"/>
    <property type="project" value="UniProtKB-ARBA"/>
</dbReference>
<evidence type="ECO:0000256" key="13">
    <source>
        <dbReference type="ARBA" id="ARBA00022989"/>
    </source>
</evidence>
<evidence type="ECO:0000256" key="15">
    <source>
        <dbReference type="ARBA" id="ARBA00023157"/>
    </source>
</evidence>
<keyword evidence="17" id="KW-0325">Glycoprotein</keyword>
<proteinExistence type="predicted"/>
<keyword evidence="12" id="KW-0067">ATP-binding</keyword>
<evidence type="ECO:0000256" key="16">
    <source>
        <dbReference type="ARBA" id="ARBA00023170"/>
    </source>
</evidence>
<feature type="compositionally biased region" description="Low complexity" evidence="20">
    <location>
        <begin position="810"/>
        <end position="822"/>
    </location>
</feature>
<evidence type="ECO:0000256" key="1">
    <source>
        <dbReference type="ARBA" id="ARBA00004479"/>
    </source>
</evidence>
<dbReference type="InterPro" id="IPR036426">
    <property type="entry name" value="Bulb-type_lectin_dom_sf"/>
</dbReference>
<comment type="subcellular location">
    <subcellularLocation>
        <location evidence="1">Membrane</location>
        <topology evidence="1">Single-pass type I membrane protein</topology>
    </subcellularLocation>
</comment>
<evidence type="ECO:0000256" key="19">
    <source>
        <dbReference type="ARBA" id="ARBA00048679"/>
    </source>
</evidence>
<dbReference type="GO" id="GO:0048544">
    <property type="term" value="P:recognition of pollen"/>
    <property type="evidence" value="ECO:0007669"/>
    <property type="project" value="InterPro"/>
</dbReference>
<dbReference type="PANTHER" id="PTHR47976">
    <property type="entry name" value="G-TYPE LECTIN S-RECEPTOR-LIKE SERINE/THREONINE-PROTEIN KINASE SD2-5"/>
    <property type="match status" value="1"/>
</dbReference>
<keyword evidence="13 21" id="KW-1133">Transmembrane helix</keyword>
<dbReference type="GO" id="GO:0005524">
    <property type="term" value="F:ATP binding"/>
    <property type="evidence" value="ECO:0007669"/>
    <property type="project" value="UniProtKB-UniRule"/>
</dbReference>
<dbReference type="FunFam" id="2.90.10.10:FF:000039">
    <property type="entry name" value="G-type lectin S-receptor-like serine/threonine-protein kinase SD2-5"/>
    <property type="match status" value="1"/>
</dbReference>
<keyword evidence="16" id="KW-0675">Receptor</keyword>
<dbReference type="AlphaFoldDB" id="M8BVQ9"/>
<dbReference type="SMART" id="SM00108">
    <property type="entry name" value="B_lectin"/>
    <property type="match status" value="1"/>
</dbReference>
<dbReference type="PROSITE" id="PS50948">
    <property type="entry name" value="PAN"/>
    <property type="match status" value="1"/>
</dbReference>
<dbReference type="EnsemblPlants" id="EMT26049">
    <property type="protein sequence ID" value="EMT26049"/>
    <property type="gene ID" value="F775_23151"/>
</dbReference>
<keyword evidence="14 21" id="KW-0472">Membrane</keyword>
<keyword evidence="4" id="KW-0245">EGF-like domain</keyword>
<dbReference type="PROSITE" id="PS50011">
    <property type="entry name" value="PROTEIN_KINASE_DOM"/>
    <property type="match status" value="1"/>
</dbReference>
<evidence type="ECO:0000256" key="2">
    <source>
        <dbReference type="ARBA" id="ARBA00012513"/>
    </source>
</evidence>
<keyword evidence="5" id="KW-0597">Phosphoprotein</keyword>
<evidence type="ECO:0000256" key="9">
    <source>
        <dbReference type="ARBA" id="ARBA00022734"/>
    </source>
</evidence>
<sequence>MCDEFLFAVFIYPFRVDNPQVVWSANRARPVRENATLTFTRDGNLVLHDADGSHVWSSNSSGRSVVGIMLTEIGNLVLFDHRNATVWQSFDHPTDTLIVGQSLEEDLMGQNKTGNDPTRVTFMTGSLTIFGKPGMPGTESYMPLLPATDSIKYMRLESNGHLRLYTWSGTEWNVFDVLGSLWMDDCDYPTVCGEYGICTEGQCVCPLENILVQATSSWWMNNYMVVNATSIEDCKQACLENCSCMAVLFTARECVWVTKVFSLRSIQSEVVGYNSPAYLKVQLSPSNENKKKVHLNPSSENKKVILGATVGAVTTFVLLVIIVTLFLRRRKYEEKDEFDFDQLPGMLTRFSFEKLSECTEGFSKKLGDGGFGSVFQGELGEEKVAVKRLEGARQGKKEFLAEVETIGSIEHINLVRLIGFCAEKSERLLVYEYMSRGSLDRWIYYRHNNAPLDWCTRSRIILDIAKGLCYLHEECRHIIAHLDIKPQNILLDDNFNAKVADFGLCKLINRDQSKVVTMMRGTPGYLAPEWLTSRITEKVDVYSFGVVLMEIVSGRKNIDNSQPEEDVQLINLLREKAQNNHLIDLIDRHVEDMVSHQEEVIQMMKLAIWCLQHDSILRPSMSTVIKALEGAASSRSRYLEGYVDGSIPCPPPHHPAYHTWVAQDQAILSAIQSSLTPSVSSLVIFAATSREAWAALHTSFASQSQARAHSIRTELGETKLGDLSITDYFNKMRGLADTLASVGQSLQDEEFTTFVLNGLDDDYDNLIENVHGRDDPLPPRELYARLLGREQCIKARRVSPSFASANVVTRGKPPRSSSSGGRPAPPSQQASRGNAPTITGGNRPVACCSTCGAPQACQLCGLERHIASRCHRRYKQYFLGLGNNGKGNDKQVAAAVTSHDHGRTPSYSVDLAWYMDTGATNHLTGEMGKLSTHVPYRGHDQVHTASGAGSGHQGRSA</sequence>
<dbReference type="CDD" id="cd00028">
    <property type="entry name" value="B_lectin"/>
    <property type="match status" value="1"/>
</dbReference>
<dbReference type="EC" id="2.7.11.1" evidence="2"/>
<dbReference type="GO" id="GO:0004674">
    <property type="term" value="F:protein serine/threonine kinase activity"/>
    <property type="evidence" value="ECO:0007669"/>
    <property type="project" value="UniProtKB-KW"/>
</dbReference>
<dbReference type="GO" id="GO:0016020">
    <property type="term" value="C:membrane"/>
    <property type="evidence" value="ECO:0007669"/>
    <property type="project" value="UniProtKB-SubCell"/>
</dbReference>
<dbReference type="InterPro" id="IPR000858">
    <property type="entry name" value="S_locus_glycoprot_dom"/>
</dbReference>
<evidence type="ECO:0000313" key="22">
    <source>
        <dbReference type="EnsemblPlants" id="EMT26049"/>
    </source>
</evidence>
<dbReference type="GO" id="GO:0030246">
    <property type="term" value="F:carbohydrate binding"/>
    <property type="evidence" value="ECO:0007669"/>
    <property type="project" value="UniProtKB-KW"/>
</dbReference>
<feature type="region of interest" description="Disordered" evidence="20">
    <location>
        <begin position="803"/>
        <end position="837"/>
    </location>
</feature>
<evidence type="ECO:0000256" key="11">
    <source>
        <dbReference type="ARBA" id="ARBA00022777"/>
    </source>
</evidence>
<accession>M8BVQ9</accession>
<dbReference type="SUPFAM" id="SSF51110">
    <property type="entry name" value="alpha-D-mannose-specific plant lectins"/>
    <property type="match status" value="1"/>
</dbReference>
<reference evidence="22" key="1">
    <citation type="submission" date="2015-06" db="UniProtKB">
        <authorList>
            <consortium name="EnsemblPlants"/>
        </authorList>
    </citation>
    <scope>IDENTIFICATION</scope>
</reference>
<dbReference type="InterPro" id="IPR017441">
    <property type="entry name" value="Protein_kinase_ATP_BS"/>
</dbReference>
<keyword evidence="7 21" id="KW-0812">Transmembrane</keyword>
<dbReference type="InterPro" id="IPR003609">
    <property type="entry name" value="Pan_app"/>
</dbReference>
<keyword evidence="15" id="KW-1015">Disulfide bond</keyword>
<organism evidence="22">
    <name type="scientific">Aegilops tauschii</name>
    <name type="common">Tausch's goatgrass</name>
    <name type="synonym">Aegilops squarrosa</name>
    <dbReference type="NCBI Taxonomy" id="37682"/>
    <lineage>
        <taxon>Eukaryota</taxon>
        <taxon>Viridiplantae</taxon>
        <taxon>Streptophyta</taxon>
        <taxon>Embryophyta</taxon>
        <taxon>Tracheophyta</taxon>
        <taxon>Spermatophyta</taxon>
        <taxon>Magnoliopsida</taxon>
        <taxon>Liliopsida</taxon>
        <taxon>Poales</taxon>
        <taxon>Poaceae</taxon>
        <taxon>BOP clade</taxon>
        <taxon>Pooideae</taxon>
        <taxon>Triticodae</taxon>
        <taxon>Triticeae</taxon>
        <taxon>Triticinae</taxon>
        <taxon>Aegilops</taxon>
    </lineage>
</organism>
<dbReference type="Gene3D" id="2.90.10.30">
    <property type="match status" value="1"/>
</dbReference>
<dbReference type="PROSITE" id="PS00108">
    <property type="entry name" value="PROTEIN_KINASE_ST"/>
    <property type="match status" value="1"/>
</dbReference>
<dbReference type="Pfam" id="PF00954">
    <property type="entry name" value="S_locus_glycop"/>
    <property type="match status" value="1"/>
</dbReference>
<feature type="compositionally biased region" description="Polar residues" evidence="20">
    <location>
        <begin position="828"/>
        <end position="837"/>
    </location>
</feature>
<keyword evidence="10" id="KW-0547">Nucleotide-binding</keyword>